<feature type="signal peptide" evidence="14">
    <location>
        <begin position="1"/>
        <end position="20"/>
    </location>
</feature>
<dbReference type="InterPro" id="IPR002182">
    <property type="entry name" value="NB-ARC"/>
</dbReference>
<dbReference type="PANTHER" id="PTHR23410:SF37">
    <property type="entry name" value="LARGE RIBOSOMAL SUBUNIT PROTEIN UL18 C-TERMINAL EUKARYOTES DOMAIN-CONTAINING PROTEIN"/>
    <property type="match status" value="1"/>
</dbReference>
<evidence type="ECO:0000256" key="5">
    <source>
        <dbReference type="ARBA" id="ARBA00022490"/>
    </source>
</evidence>
<dbReference type="GO" id="GO:0003735">
    <property type="term" value="F:structural constituent of ribosome"/>
    <property type="evidence" value="ECO:0007669"/>
    <property type="project" value="InterPro"/>
</dbReference>
<keyword evidence="10" id="KW-0687">Ribonucleoprotein</keyword>
<dbReference type="SUPFAM" id="SSF53137">
    <property type="entry name" value="Translational machinery components"/>
    <property type="match status" value="1"/>
</dbReference>
<dbReference type="EMBL" id="JAQIZT010000019">
    <property type="protein sequence ID" value="KAJ6952679.1"/>
    <property type="molecule type" value="Genomic_DNA"/>
</dbReference>
<feature type="region of interest" description="Disordered" evidence="13">
    <location>
        <begin position="952"/>
        <end position="972"/>
    </location>
</feature>
<dbReference type="Pfam" id="PF17144">
    <property type="entry name" value="Ribosomal_L5e"/>
    <property type="match status" value="1"/>
</dbReference>
<dbReference type="CDD" id="cd00432">
    <property type="entry name" value="Ribosomal_L18_L5e"/>
    <property type="match status" value="1"/>
</dbReference>
<dbReference type="GO" id="GO:0006412">
    <property type="term" value="P:translation"/>
    <property type="evidence" value="ECO:0007669"/>
    <property type="project" value="InterPro"/>
</dbReference>
<dbReference type="AlphaFoldDB" id="A0AAD6L983"/>
<dbReference type="GO" id="GO:0000027">
    <property type="term" value="P:ribosomal large subunit assembly"/>
    <property type="evidence" value="ECO:0007669"/>
    <property type="project" value="TreeGrafter"/>
</dbReference>
<reference evidence="18" key="1">
    <citation type="journal article" date="2023" name="Mol. Ecol. Resour.">
        <title>Chromosome-level genome assembly of a triploid poplar Populus alba 'Berolinensis'.</title>
        <authorList>
            <person name="Chen S."/>
            <person name="Yu Y."/>
            <person name="Wang X."/>
            <person name="Wang S."/>
            <person name="Zhang T."/>
            <person name="Zhou Y."/>
            <person name="He R."/>
            <person name="Meng N."/>
            <person name="Wang Y."/>
            <person name="Liu W."/>
            <person name="Liu Z."/>
            <person name="Liu J."/>
            <person name="Guo Q."/>
            <person name="Huang H."/>
            <person name="Sederoff R.R."/>
            <person name="Wang G."/>
            <person name="Qu G."/>
            <person name="Chen S."/>
        </authorList>
    </citation>
    <scope>NUCLEOTIDE SEQUENCE</scope>
    <source>
        <strain evidence="18">SC-2020</strain>
    </source>
</reference>
<evidence type="ECO:0000256" key="11">
    <source>
        <dbReference type="ARBA" id="ARBA00047304"/>
    </source>
</evidence>
<feature type="domain" description="NB-ARC" evidence="15">
    <location>
        <begin position="52"/>
        <end position="89"/>
    </location>
</feature>
<dbReference type="Proteomes" id="UP001164929">
    <property type="component" value="Chromosome 19"/>
</dbReference>
<dbReference type="PANTHER" id="PTHR23410">
    <property type="entry name" value="RIBOSOMAL PROTEIN L5-RELATED"/>
    <property type="match status" value="1"/>
</dbReference>
<keyword evidence="9" id="KW-0520">NAD</keyword>
<keyword evidence="19" id="KW-1185">Reference proteome</keyword>
<evidence type="ECO:0000259" key="16">
    <source>
        <dbReference type="Pfam" id="PF14204"/>
    </source>
</evidence>
<dbReference type="InterPro" id="IPR032675">
    <property type="entry name" value="LRR_dom_sf"/>
</dbReference>
<name>A0AAD6L983_9ROSI</name>
<feature type="chain" id="PRO_5042293556" description="ADP-ribosyl cyclase/cyclic ADP-ribose hydrolase" evidence="14">
    <location>
        <begin position="21"/>
        <end position="1000"/>
    </location>
</feature>
<evidence type="ECO:0000256" key="2">
    <source>
        <dbReference type="ARBA" id="ARBA00007116"/>
    </source>
</evidence>
<dbReference type="GO" id="GO:0043531">
    <property type="term" value="F:ADP binding"/>
    <property type="evidence" value="ECO:0007669"/>
    <property type="project" value="InterPro"/>
</dbReference>
<feature type="domain" description="Large ribosomal subunit protein uL18 C-terminal eukaryotes" evidence="16">
    <location>
        <begin position="938"/>
        <end position="991"/>
    </location>
</feature>
<dbReference type="EC" id="3.2.2.6" evidence="4"/>
<evidence type="ECO:0000256" key="3">
    <source>
        <dbReference type="ARBA" id="ARBA00011113"/>
    </source>
</evidence>
<proteinExistence type="inferred from homology"/>
<comment type="subcellular location">
    <subcellularLocation>
        <location evidence="1">Cytoplasm</location>
    </subcellularLocation>
</comment>
<evidence type="ECO:0000256" key="9">
    <source>
        <dbReference type="ARBA" id="ARBA00023027"/>
    </source>
</evidence>
<keyword evidence="12" id="KW-0175">Coiled coil</keyword>
<feature type="coiled-coil region" evidence="12">
    <location>
        <begin position="973"/>
        <end position="1000"/>
    </location>
</feature>
<dbReference type="Pfam" id="PF20160">
    <property type="entry name" value="C-JID"/>
    <property type="match status" value="1"/>
</dbReference>
<evidence type="ECO:0000259" key="15">
    <source>
        <dbReference type="Pfam" id="PF00931"/>
    </source>
</evidence>
<evidence type="ECO:0000256" key="1">
    <source>
        <dbReference type="ARBA" id="ARBA00004496"/>
    </source>
</evidence>
<dbReference type="InterPro" id="IPR005485">
    <property type="entry name" value="Rbsml_uL18_euk_arch"/>
</dbReference>
<keyword evidence="5" id="KW-0963">Cytoplasm</keyword>
<dbReference type="GO" id="GO:0022625">
    <property type="term" value="C:cytosolic large ribosomal subunit"/>
    <property type="evidence" value="ECO:0007669"/>
    <property type="project" value="TreeGrafter"/>
</dbReference>
<evidence type="ECO:0000256" key="14">
    <source>
        <dbReference type="SAM" id="SignalP"/>
    </source>
</evidence>
<dbReference type="Pfam" id="PF00931">
    <property type="entry name" value="NB-ARC"/>
    <property type="match status" value="1"/>
</dbReference>
<dbReference type="InterPro" id="IPR057268">
    <property type="entry name" value="Ribosomal_L18"/>
</dbReference>
<keyword evidence="8" id="KW-0689">Ribosomal protein</keyword>
<dbReference type="PRINTS" id="PR00058">
    <property type="entry name" value="RIBOSOMALL5"/>
</dbReference>
<evidence type="ECO:0000256" key="13">
    <source>
        <dbReference type="SAM" id="MobiDB-lite"/>
    </source>
</evidence>
<evidence type="ECO:0000256" key="7">
    <source>
        <dbReference type="ARBA" id="ARBA00022737"/>
    </source>
</evidence>
<dbReference type="Gene3D" id="3.40.50.300">
    <property type="entry name" value="P-loop containing nucleotide triphosphate hydrolases"/>
    <property type="match status" value="1"/>
</dbReference>
<comment type="caution">
    <text evidence="18">The sequence shown here is derived from an EMBL/GenBank/DDBJ whole genome shotgun (WGS) entry which is preliminary data.</text>
</comment>
<evidence type="ECO:0000313" key="19">
    <source>
        <dbReference type="Proteomes" id="UP001164929"/>
    </source>
</evidence>
<evidence type="ECO:0000256" key="12">
    <source>
        <dbReference type="SAM" id="Coils"/>
    </source>
</evidence>
<evidence type="ECO:0000256" key="8">
    <source>
        <dbReference type="ARBA" id="ARBA00022980"/>
    </source>
</evidence>
<accession>A0AAD6L983</accession>
<dbReference type="SUPFAM" id="SSF52058">
    <property type="entry name" value="L domain-like"/>
    <property type="match status" value="2"/>
</dbReference>
<dbReference type="InterPro" id="IPR025607">
    <property type="entry name" value="Ribosomal_uL18_C_euk"/>
</dbReference>
<evidence type="ECO:0000256" key="6">
    <source>
        <dbReference type="ARBA" id="ARBA00022614"/>
    </source>
</evidence>
<dbReference type="GO" id="GO:0061809">
    <property type="term" value="F:NAD+ nucleosidase activity, cyclic ADP-ribose generating"/>
    <property type="evidence" value="ECO:0007669"/>
    <property type="project" value="UniProtKB-EC"/>
</dbReference>
<keyword evidence="14" id="KW-0732">Signal</keyword>
<dbReference type="InterPro" id="IPR027417">
    <property type="entry name" value="P-loop_NTPase"/>
</dbReference>
<evidence type="ECO:0000313" key="18">
    <source>
        <dbReference type="EMBL" id="KAJ6952679.1"/>
    </source>
</evidence>
<keyword evidence="7" id="KW-0677">Repeat</keyword>
<feature type="compositionally biased region" description="Basic and acidic residues" evidence="13">
    <location>
        <begin position="953"/>
        <end position="964"/>
    </location>
</feature>
<dbReference type="GO" id="GO:0008097">
    <property type="term" value="F:5S rRNA binding"/>
    <property type="evidence" value="ECO:0007669"/>
    <property type="project" value="InterPro"/>
</dbReference>
<dbReference type="Gene3D" id="3.80.10.10">
    <property type="entry name" value="Ribonuclease Inhibitor"/>
    <property type="match status" value="3"/>
</dbReference>
<comment type="catalytic activity">
    <reaction evidence="11">
        <text>NAD(+) + H2O = ADP-D-ribose + nicotinamide + H(+)</text>
        <dbReference type="Rhea" id="RHEA:16301"/>
        <dbReference type="ChEBI" id="CHEBI:15377"/>
        <dbReference type="ChEBI" id="CHEBI:15378"/>
        <dbReference type="ChEBI" id="CHEBI:17154"/>
        <dbReference type="ChEBI" id="CHEBI:57540"/>
        <dbReference type="ChEBI" id="CHEBI:57967"/>
        <dbReference type="EC" id="3.2.2.6"/>
    </reaction>
    <physiologicalReaction direction="left-to-right" evidence="11">
        <dbReference type="Rhea" id="RHEA:16302"/>
    </physiologicalReaction>
</comment>
<dbReference type="HAMAP" id="MF_01337_A">
    <property type="entry name" value="Ribosomal_uL18_A"/>
    <property type="match status" value="1"/>
</dbReference>
<keyword evidence="6" id="KW-0433">Leucine-rich repeat</keyword>
<protein>
    <recommendedName>
        <fullName evidence="4">ADP-ribosyl cyclase/cyclic ADP-ribose hydrolase</fullName>
        <ecNumber evidence="4">3.2.2.6</ecNumber>
    </recommendedName>
</protein>
<evidence type="ECO:0000259" key="17">
    <source>
        <dbReference type="Pfam" id="PF20160"/>
    </source>
</evidence>
<sequence length="1000" mass="112730">MFSMLLRRKLFFLLFVRLESEFIEKIVGDVLEKLQAKSSSHTTGLFGIDDRVSAVESLLDMESPNVQIVGIWGMGGIGKTTIAEVVCNNDVGNLRTIDLSESPFLTELPDLSMAKNLDVTTCPPISQNMTRLHLEQTSNKEVPQSVNCKLERLYLSGCSKITNFPENLKDIRILYLRGTAIKEVPSSIQFLTRLETLDMSGCLKLESFPEITVPMKSLQSLYLSKTGIKEIPLSIKDMVCLEVLTLHGTPIKELPLSIKDMVCLKDLTLHGTPIKGLPELPPSLRKLTTHNCASLETVTSIINIARLWDGLDFTNCLKLDQKPLVAAMHLKIQSGEEIPDGSIQMVLPGSEIPGWFGGEGIGSSVTIQLPSNCNRLKGIAFCLVFLLPLPSHDFDDRSYVHVYFDYHVKSKNGEHDGDDEAVLASEKTRALSFDLKTCDSDHMILRYELELDVGNLRAINLSCSPYLTELPDLSMAKNLERLRLEDCPSLTEVPSSLQYLDKLEEIDLRGCYNLRSFPMLDSKVLSDLLISRCLDVTMCPTISQNMTRLELEQTSIKEVPQSVTGNLVRLSLSGCAEITKFPEISGDITILELKGTPIKEVPSSIQFLTRLRWLNMSCCSKLESFPEITVPMKWFAITPIKELPLSIKDMVRNVWICMEHLLKRNCFKLDQKQLIEAMHLKIQSGEEIPYGRIQMVLPGSEIPEWFGDKGIGSSLTIQFPSNCHQLKGIAFCLVFLGPFPNQQAFAKSQKSRAYFKRYQVKFKRRRAGKTDYRARIRLINQDKNKYNTPKYRFVVRFTNKDIIAQITSASISGDIVLASAYAHELPRYGLEAGLTNYAAAYCTGLLLARRVLKMLEMDDEYEGNVEGALDGGLDIPHSDKRFAGFAKDNKQLDAEVHRKYIYGGHVAAYMRTLMEDEPEKYQSHFSEYLKRGIDADGMEALYKKVHAAIRADPTAKKSEKQPPKEHKRYNLKKLTYEERKAKLVERLNALNSAADDEDDE</sequence>
<dbReference type="Gene3D" id="3.30.420.100">
    <property type="match status" value="2"/>
</dbReference>
<evidence type="ECO:0000256" key="4">
    <source>
        <dbReference type="ARBA" id="ARBA00011982"/>
    </source>
</evidence>
<comment type="similarity">
    <text evidence="2">Belongs to the universal ribosomal protein uL18 family.</text>
</comment>
<dbReference type="Pfam" id="PF14204">
    <property type="entry name" value="Ribosomal_L18_c"/>
    <property type="match status" value="1"/>
</dbReference>
<organism evidence="18 19">
    <name type="scientific">Populus alba x Populus x berolinensis</name>
    <dbReference type="NCBI Taxonomy" id="444605"/>
    <lineage>
        <taxon>Eukaryota</taxon>
        <taxon>Viridiplantae</taxon>
        <taxon>Streptophyta</taxon>
        <taxon>Embryophyta</taxon>
        <taxon>Tracheophyta</taxon>
        <taxon>Spermatophyta</taxon>
        <taxon>Magnoliopsida</taxon>
        <taxon>eudicotyledons</taxon>
        <taxon>Gunneridae</taxon>
        <taxon>Pentapetalae</taxon>
        <taxon>rosids</taxon>
        <taxon>fabids</taxon>
        <taxon>Malpighiales</taxon>
        <taxon>Salicaceae</taxon>
        <taxon>Saliceae</taxon>
        <taxon>Populus</taxon>
    </lineage>
</organism>
<dbReference type="InterPro" id="IPR045344">
    <property type="entry name" value="C-JID"/>
</dbReference>
<comment type="subunit">
    <text evidence="3">Component of the large ribosomal subunit (LSU).</text>
</comment>
<evidence type="ECO:0000256" key="10">
    <source>
        <dbReference type="ARBA" id="ARBA00023274"/>
    </source>
</evidence>
<dbReference type="SUPFAM" id="SSF52540">
    <property type="entry name" value="P-loop containing nucleoside triphosphate hydrolases"/>
    <property type="match status" value="1"/>
</dbReference>
<gene>
    <name evidence="18" type="ORF">NC653_041731</name>
</gene>
<feature type="domain" description="C-JID" evidence="17">
    <location>
        <begin position="347"/>
        <end position="415"/>
    </location>
</feature>